<dbReference type="RefSeq" id="WP_268610020.1">
    <property type="nucleotide sequence ID" value="NZ_CP113797.1"/>
</dbReference>
<evidence type="ECO:0000256" key="2">
    <source>
        <dbReference type="SAM" id="SignalP"/>
    </source>
</evidence>
<dbReference type="EMBL" id="CP113797">
    <property type="protein sequence ID" value="WAL60165.1"/>
    <property type="molecule type" value="Genomic_DNA"/>
</dbReference>
<feature type="region of interest" description="Disordered" evidence="1">
    <location>
        <begin position="27"/>
        <end position="57"/>
    </location>
</feature>
<dbReference type="InterPro" id="IPR016123">
    <property type="entry name" value="Mog1/PsbP_a/b/a-sand"/>
</dbReference>
<dbReference type="KEGG" id="tsin:OXH18_23855"/>
<sequence>MKSSFVTIGLLVSATLIAAPVGLAQAPTETPTEQAPTEPVPTDQQPIDQTPVEPDPVEAPIEQAPAEQNSTSPIPADYQVIMGDGWSFAVPSDWQNALSSTAELGDASIVAQLNDNQKQTVVNLVTQTYDGSGEEYIQRSVATLNDLGFTVHAQDPISVSGFSGMALEVSLTASETTVRLWQRMVVRNGMSFALTCGGPEANLEAAQPICANILNSFQVIP</sequence>
<feature type="signal peptide" evidence="2">
    <location>
        <begin position="1"/>
        <end position="18"/>
    </location>
</feature>
<name>A0A9E8ZFB0_9CYAN</name>
<evidence type="ECO:0000256" key="1">
    <source>
        <dbReference type="SAM" id="MobiDB-lite"/>
    </source>
</evidence>
<evidence type="ECO:0000313" key="4">
    <source>
        <dbReference type="Proteomes" id="UP001163152"/>
    </source>
</evidence>
<dbReference type="AlphaFoldDB" id="A0A9E8ZFB0"/>
<dbReference type="Proteomes" id="UP001163152">
    <property type="component" value="Chromosome"/>
</dbReference>
<keyword evidence="2" id="KW-0732">Signal</keyword>
<organism evidence="3 4">
    <name type="scientific">Thermocoleostomius sinensis A174</name>
    <dbReference type="NCBI Taxonomy" id="2016057"/>
    <lineage>
        <taxon>Bacteria</taxon>
        <taxon>Bacillati</taxon>
        <taxon>Cyanobacteriota</taxon>
        <taxon>Cyanophyceae</taxon>
        <taxon>Oculatellales</taxon>
        <taxon>Oculatellaceae</taxon>
        <taxon>Thermocoleostomius</taxon>
    </lineage>
</organism>
<feature type="compositionally biased region" description="Low complexity" evidence="1">
    <location>
        <begin position="27"/>
        <end position="42"/>
    </location>
</feature>
<protein>
    <recommendedName>
        <fullName evidence="5">DUF1795 domain-containing protein</fullName>
    </recommendedName>
</protein>
<proteinExistence type="predicted"/>
<feature type="chain" id="PRO_5039315746" description="DUF1795 domain-containing protein" evidence="2">
    <location>
        <begin position="19"/>
        <end position="221"/>
    </location>
</feature>
<dbReference type="Gene3D" id="3.40.1000.10">
    <property type="entry name" value="Mog1/PsbP, alpha/beta/alpha sandwich"/>
    <property type="match status" value="1"/>
</dbReference>
<reference evidence="3" key="1">
    <citation type="submission" date="2022-12" db="EMBL/GenBank/DDBJ databases">
        <title>Polyphasic identification of a Novel Hot-Spring Cyanobacterium Ocullathermofonsia sinensis gen nov. sp. nov. and Genomic Insights on its Adaptations to the Thermal Habitat.</title>
        <authorList>
            <person name="Daroch M."/>
            <person name="Tang J."/>
            <person name="Jiang Y."/>
        </authorList>
    </citation>
    <scope>NUCLEOTIDE SEQUENCE</scope>
    <source>
        <strain evidence="3">PKUAC-SCTA174</strain>
    </source>
</reference>
<accession>A0A9E8ZFB0</accession>
<evidence type="ECO:0000313" key="3">
    <source>
        <dbReference type="EMBL" id="WAL60165.1"/>
    </source>
</evidence>
<evidence type="ECO:0008006" key="5">
    <source>
        <dbReference type="Google" id="ProtNLM"/>
    </source>
</evidence>
<keyword evidence="4" id="KW-1185">Reference proteome</keyword>
<dbReference type="SUPFAM" id="SSF55724">
    <property type="entry name" value="Mog1p/PsbP-like"/>
    <property type="match status" value="1"/>
</dbReference>
<gene>
    <name evidence="3" type="ORF">OXH18_23855</name>
</gene>